<dbReference type="HOGENOM" id="CLU_2945205_0_0_1"/>
<evidence type="ECO:0000313" key="3">
    <source>
        <dbReference type="Proteomes" id="UP000002051"/>
    </source>
</evidence>
<keyword evidence="3" id="KW-1185">Reference proteome</keyword>
<reference evidence="2" key="3">
    <citation type="submission" date="2015-04" db="UniProtKB">
        <authorList>
            <consortium name="EnsemblPlants"/>
        </authorList>
    </citation>
    <scope>IDENTIFICATION</scope>
    <source>
        <strain evidence="2">cv. Jemalong A17</strain>
    </source>
</reference>
<accession>A0A072UDS2</accession>
<dbReference type="Proteomes" id="UP000002051">
    <property type="component" value="Chromosome 5"/>
</dbReference>
<evidence type="ECO:0000313" key="2">
    <source>
        <dbReference type="EnsemblPlants" id="KEH27767"/>
    </source>
</evidence>
<reference evidence="1 3" key="2">
    <citation type="journal article" date="2014" name="BMC Genomics">
        <title>An improved genome release (version Mt4.0) for the model legume Medicago truncatula.</title>
        <authorList>
            <person name="Tang H."/>
            <person name="Krishnakumar V."/>
            <person name="Bidwell S."/>
            <person name="Rosen B."/>
            <person name="Chan A."/>
            <person name="Zhou S."/>
            <person name="Gentzbittel L."/>
            <person name="Childs K.L."/>
            <person name="Yandell M."/>
            <person name="Gundlach H."/>
            <person name="Mayer K.F."/>
            <person name="Schwartz D.C."/>
            <person name="Town C.D."/>
        </authorList>
    </citation>
    <scope>GENOME REANNOTATION</scope>
    <source>
        <strain evidence="1">A17</strain>
        <strain evidence="2 3">cv. Jemalong A17</strain>
    </source>
</reference>
<reference evidence="1 3" key="1">
    <citation type="journal article" date="2011" name="Nature">
        <title>The Medicago genome provides insight into the evolution of rhizobial symbioses.</title>
        <authorList>
            <person name="Young N.D."/>
            <person name="Debelle F."/>
            <person name="Oldroyd G.E."/>
            <person name="Geurts R."/>
            <person name="Cannon S.B."/>
            <person name="Udvardi M.K."/>
            <person name="Benedito V.A."/>
            <person name="Mayer K.F."/>
            <person name="Gouzy J."/>
            <person name="Schoof H."/>
            <person name="Van de Peer Y."/>
            <person name="Proost S."/>
            <person name="Cook D.R."/>
            <person name="Meyers B.C."/>
            <person name="Spannagl M."/>
            <person name="Cheung F."/>
            <person name="De Mita S."/>
            <person name="Krishnakumar V."/>
            <person name="Gundlach H."/>
            <person name="Zhou S."/>
            <person name="Mudge J."/>
            <person name="Bharti A.K."/>
            <person name="Murray J.D."/>
            <person name="Naoumkina M.A."/>
            <person name="Rosen B."/>
            <person name="Silverstein K.A."/>
            <person name="Tang H."/>
            <person name="Rombauts S."/>
            <person name="Zhao P.X."/>
            <person name="Zhou P."/>
            <person name="Barbe V."/>
            <person name="Bardou P."/>
            <person name="Bechner M."/>
            <person name="Bellec A."/>
            <person name="Berger A."/>
            <person name="Berges H."/>
            <person name="Bidwell S."/>
            <person name="Bisseling T."/>
            <person name="Choisne N."/>
            <person name="Couloux A."/>
            <person name="Denny R."/>
            <person name="Deshpande S."/>
            <person name="Dai X."/>
            <person name="Doyle J.J."/>
            <person name="Dudez A.M."/>
            <person name="Farmer A.D."/>
            <person name="Fouteau S."/>
            <person name="Franken C."/>
            <person name="Gibelin C."/>
            <person name="Gish J."/>
            <person name="Goldstein S."/>
            <person name="Gonzalez A.J."/>
            <person name="Green P.J."/>
            <person name="Hallab A."/>
            <person name="Hartog M."/>
            <person name="Hua A."/>
            <person name="Humphray S.J."/>
            <person name="Jeong D.H."/>
            <person name="Jing Y."/>
            <person name="Jocker A."/>
            <person name="Kenton S.M."/>
            <person name="Kim D.J."/>
            <person name="Klee K."/>
            <person name="Lai H."/>
            <person name="Lang C."/>
            <person name="Lin S."/>
            <person name="Macmil S.L."/>
            <person name="Magdelenat G."/>
            <person name="Matthews L."/>
            <person name="McCorrison J."/>
            <person name="Monaghan E.L."/>
            <person name="Mun J.H."/>
            <person name="Najar F.Z."/>
            <person name="Nicholson C."/>
            <person name="Noirot C."/>
            <person name="O'Bleness M."/>
            <person name="Paule C.R."/>
            <person name="Poulain J."/>
            <person name="Prion F."/>
            <person name="Qin B."/>
            <person name="Qu C."/>
            <person name="Retzel E.F."/>
            <person name="Riddle C."/>
            <person name="Sallet E."/>
            <person name="Samain S."/>
            <person name="Samson N."/>
            <person name="Sanders I."/>
            <person name="Saurat O."/>
            <person name="Scarpelli C."/>
            <person name="Schiex T."/>
            <person name="Segurens B."/>
            <person name="Severin A.J."/>
            <person name="Sherrier D.J."/>
            <person name="Shi R."/>
            <person name="Sims S."/>
            <person name="Singer S.R."/>
            <person name="Sinharoy S."/>
            <person name="Sterck L."/>
            <person name="Viollet A."/>
            <person name="Wang B.B."/>
            <person name="Wang K."/>
            <person name="Wang M."/>
            <person name="Wang X."/>
            <person name="Warfsmann J."/>
            <person name="Weissenbach J."/>
            <person name="White D.D."/>
            <person name="White J.D."/>
            <person name="Wiley G.B."/>
            <person name="Wincker P."/>
            <person name="Xing Y."/>
            <person name="Yang L."/>
            <person name="Yao Z."/>
            <person name="Ying F."/>
            <person name="Zhai J."/>
            <person name="Zhou L."/>
            <person name="Zuber A."/>
            <person name="Denarie J."/>
            <person name="Dixon R.A."/>
            <person name="May G.D."/>
            <person name="Schwartz D.C."/>
            <person name="Rogers J."/>
            <person name="Quetier F."/>
            <person name="Town C.D."/>
            <person name="Roe B.A."/>
        </authorList>
    </citation>
    <scope>NUCLEOTIDE SEQUENCE [LARGE SCALE GENOMIC DNA]</scope>
    <source>
        <strain evidence="1">A17</strain>
        <strain evidence="2 3">cv. Jemalong A17</strain>
    </source>
</reference>
<sequence length="60" mass="6508">MGVLRTPSGTAASVKQFLKAWKWCFKLPKLFKCYIASASMNITPSLLQSTMSLPPESASG</sequence>
<evidence type="ECO:0000313" key="1">
    <source>
        <dbReference type="EMBL" id="KEH27767.1"/>
    </source>
</evidence>
<protein>
    <submittedName>
        <fullName evidence="1 2">Uncharacterized protein</fullName>
    </submittedName>
</protein>
<dbReference type="AlphaFoldDB" id="A0A072UDS2"/>
<dbReference type="EMBL" id="CM001221">
    <property type="protein sequence ID" value="KEH27767.1"/>
    <property type="molecule type" value="Genomic_DNA"/>
</dbReference>
<name>A0A072UDS2_MEDTR</name>
<proteinExistence type="predicted"/>
<organism evidence="1 3">
    <name type="scientific">Medicago truncatula</name>
    <name type="common">Barrel medic</name>
    <name type="synonym">Medicago tribuloides</name>
    <dbReference type="NCBI Taxonomy" id="3880"/>
    <lineage>
        <taxon>Eukaryota</taxon>
        <taxon>Viridiplantae</taxon>
        <taxon>Streptophyta</taxon>
        <taxon>Embryophyta</taxon>
        <taxon>Tracheophyta</taxon>
        <taxon>Spermatophyta</taxon>
        <taxon>Magnoliopsida</taxon>
        <taxon>eudicotyledons</taxon>
        <taxon>Gunneridae</taxon>
        <taxon>Pentapetalae</taxon>
        <taxon>rosids</taxon>
        <taxon>fabids</taxon>
        <taxon>Fabales</taxon>
        <taxon>Fabaceae</taxon>
        <taxon>Papilionoideae</taxon>
        <taxon>50 kb inversion clade</taxon>
        <taxon>NPAAA clade</taxon>
        <taxon>Hologalegina</taxon>
        <taxon>IRL clade</taxon>
        <taxon>Trifolieae</taxon>
        <taxon>Medicago</taxon>
    </lineage>
</organism>
<dbReference type="EnsemblPlants" id="KEH27767">
    <property type="protein sequence ID" value="KEH27767"/>
    <property type="gene ID" value="MTR_5g035755"/>
</dbReference>
<gene>
    <name evidence="1" type="ordered locus">MTR_5g035755</name>
</gene>